<evidence type="ECO:0000256" key="2">
    <source>
        <dbReference type="ARBA" id="ARBA00022723"/>
    </source>
</evidence>
<comment type="subcellular location">
    <subcellularLocation>
        <location evidence="1">Nucleus</location>
    </subcellularLocation>
</comment>
<keyword evidence="7" id="KW-0539">Nucleus</keyword>
<dbReference type="GO" id="GO:0006357">
    <property type="term" value="P:regulation of transcription by RNA polymerase II"/>
    <property type="evidence" value="ECO:0007669"/>
    <property type="project" value="TreeGrafter"/>
</dbReference>
<dbReference type="InterPro" id="IPR036236">
    <property type="entry name" value="Znf_C2H2_sf"/>
</dbReference>
<evidence type="ECO:0000259" key="9">
    <source>
        <dbReference type="PROSITE" id="PS50157"/>
    </source>
</evidence>
<protein>
    <recommendedName>
        <fullName evidence="9">C2H2-type domain-containing protein</fullName>
    </recommendedName>
</protein>
<keyword evidence="5" id="KW-0805">Transcription regulation</keyword>
<sequence length="320" mass="36436">MSILKRKRLDDSVVLQTINIEESALLQTNPSLLQQQILLGPVIDDGKHILENSQIQIMNNSNILATDPAGHSNTFIVLPQNGEGGSDTQTILQSIPVYLLVPREQSVKQPDVNPTANTPILIKDVRTVKHEVEEEDVRRYPETIYLDSMDEDPLLPDPDVKADGAIDPNDWKHRSLYKCDFPGCPKMFLYPHDRKVHKDSHIFPAGTEYKCSICNMSFKQAIDRNKHVESHSIPSTHVCSFCKASFPYYTTLIQHINNTCCLSKCVKCRFCNIPFANREDARQHEIKLHISYSKEKLARARRPMRHARTPVDTDNVIVLD</sequence>
<dbReference type="GO" id="GO:0005634">
    <property type="term" value="C:nucleus"/>
    <property type="evidence" value="ECO:0007669"/>
    <property type="project" value="UniProtKB-SubCell"/>
</dbReference>
<dbReference type="PANTHER" id="PTHR46179:SF13">
    <property type="entry name" value="C2H2-TYPE DOMAIN-CONTAINING PROTEIN"/>
    <property type="match status" value="1"/>
</dbReference>
<evidence type="ECO:0000256" key="1">
    <source>
        <dbReference type="ARBA" id="ARBA00004123"/>
    </source>
</evidence>
<proteinExistence type="predicted"/>
<evidence type="ECO:0000256" key="5">
    <source>
        <dbReference type="ARBA" id="ARBA00023015"/>
    </source>
</evidence>
<evidence type="ECO:0000256" key="7">
    <source>
        <dbReference type="ARBA" id="ARBA00023242"/>
    </source>
</evidence>
<dbReference type="PANTHER" id="PTHR46179">
    <property type="entry name" value="ZINC FINGER PROTEIN"/>
    <property type="match status" value="1"/>
</dbReference>
<dbReference type="InterPro" id="IPR013087">
    <property type="entry name" value="Znf_C2H2_type"/>
</dbReference>
<keyword evidence="6" id="KW-0804">Transcription</keyword>
<evidence type="ECO:0000256" key="8">
    <source>
        <dbReference type="PROSITE-ProRule" id="PRU00042"/>
    </source>
</evidence>
<dbReference type="Pfam" id="PF00096">
    <property type="entry name" value="zf-C2H2"/>
    <property type="match status" value="1"/>
</dbReference>
<dbReference type="SMART" id="SM00355">
    <property type="entry name" value="ZnF_C2H2"/>
    <property type="match status" value="4"/>
</dbReference>
<evidence type="ECO:0000256" key="6">
    <source>
        <dbReference type="ARBA" id="ARBA00023163"/>
    </source>
</evidence>
<name>A0A1Y1KT34_PHOPY</name>
<accession>A0A1Y1KT34</accession>
<keyword evidence="4" id="KW-0862">Zinc</keyword>
<keyword evidence="3 8" id="KW-0863">Zinc-finger</keyword>
<evidence type="ECO:0000256" key="3">
    <source>
        <dbReference type="ARBA" id="ARBA00022771"/>
    </source>
</evidence>
<dbReference type="GO" id="GO:0008270">
    <property type="term" value="F:zinc ion binding"/>
    <property type="evidence" value="ECO:0007669"/>
    <property type="project" value="UniProtKB-KW"/>
</dbReference>
<dbReference type="InterPro" id="IPR051061">
    <property type="entry name" value="Zinc_finger_trans_reg"/>
</dbReference>
<dbReference type="SUPFAM" id="SSF57667">
    <property type="entry name" value="beta-beta-alpha zinc fingers"/>
    <property type="match status" value="1"/>
</dbReference>
<dbReference type="PROSITE" id="PS00028">
    <property type="entry name" value="ZINC_FINGER_C2H2_1"/>
    <property type="match status" value="3"/>
</dbReference>
<feature type="domain" description="C2H2-type" evidence="9">
    <location>
        <begin position="209"/>
        <end position="232"/>
    </location>
</feature>
<organism evidence="10">
    <name type="scientific">Photinus pyralis</name>
    <name type="common">Common eastern firefly</name>
    <name type="synonym">Lampyris pyralis</name>
    <dbReference type="NCBI Taxonomy" id="7054"/>
    <lineage>
        <taxon>Eukaryota</taxon>
        <taxon>Metazoa</taxon>
        <taxon>Ecdysozoa</taxon>
        <taxon>Arthropoda</taxon>
        <taxon>Hexapoda</taxon>
        <taxon>Insecta</taxon>
        <taxon>Pterygota</taxon>
        <taxon>Neoptera</taxon>
        <taxon>Endopterygota</taxon>
        <taxon>Coleoptera</taxon>
        <taxon>Polyphaga</taxon>
        <taxon>Elateriformia</taxon>
        <taxon>Elateroidea</taxon>
        <taxon>Lampyridae</taxon>
        <taxon>Lampyrinae</taxon>
        <taxon>Photinus</taxon>
    </lineage>
</organism>
<keyword evidence="2" id="KW-0479">Metal-binding</keyword>
<reference evidence="10" key="1">
    <citation type="journal article" date="2016" name="Sci. Rep.">
        <title>Molecular characterization of firefly nuptial gifts: a multi-omics approach sheds light on postcopulatory sexual selection.</title>
        <authorList>
            <person name="Al-Wathiqui N."/>
            <person name="Fallon T.R."/>
            <person name="South A."/>
            <person name="Weng J.K."/>
            <person name="Lewis S.M."/>
        </authorList>
    </citation>
    <scope>NUCLEOTIDE SEQUENCE</scope>
</reference>
<dbReference type="Gene3D" id="3.30.160.60">
    <property type="entry name" value="Classic Zinc Finger"/>
    <property type="match status" value="1"/>
</dbReference>
<evidence type="ECO:0000256" key="4">
    <source>
        <dbReference type="ARBA" id="ARBA00022833"/>
    </source>
</evidence>
<dbReference type="AlphaFoldDB" id="A0A1Y1KT34"/>
<evidence type="ECO:0000313" key="10">
    <source>
        <dbReference type="EMBL" id="JAV63611.1"/>
    </source>
</evidence>
<dbReference type="EMBL" id="GEZM01076830">
    <property type="protein sequence ID" value="JAV63611.1"/>
    <property type="molecule type" value="Transcribed_RNA"/>
</dbReference>
<dbReference type="PROSITE" id="PS50157">
    <property type="entry name" value="ZINC_FINGER_C2H2_2"/>
    <property type="match status" value="1"/>
</dbReference>